<comment type="similarity">
    <text evidence="2 8">Belongs to the PHP hydrolase family. HisK subfamily.</text>
</comment>
<evidence type="ECO:0000313" key="10">
    <source>
        <dbReference type="EMBL" id="MFD1221038.1"/>
    </source>
</evidence>
<dbReference type="CDD" id="cd12110">
    <property type="entry name" value="PHP_HisPPase_Hisj_like"/>
    <property type="match status" value="1"/>
</dbReference>
<dbReference type="Pfam" id="PF13263">
    <property type="entry name" value="PHP_C"/>
    <property type="match status" value="1"/>
</dbReference>
<evidence type="ECO:0000259" key="9">
    <source>
        <dbReference type="Pfam" id="PF02811"/>
    </source>
</evidence>
<keyword evidence="6 8" id="KW-0368">Histidine biosynthesis</keyword>
<evidence type="ECO:0000256" key="5">
    <source>
        <dbReference type="ARBA" id="ARBA00022801"/>
    </source>
</evidence>
<dbReference type="NCBIfam" id="NF005996">
    <property type="entry name" value="PRK08123.1"/>
    <property type="match status" value="1"/>
</dbReference>
<dbReference type="SUPFAM" id="SSF89550">
    <property type="entry name" value="PHP domain-like"/>
    <property type="match status" value="1"/>
</dbReference>
<accession>A0ABW3UJW5</accession>
<dbReference type="NCBIfam" id="TIGR01856">
    <property type="entry name" value="hisJ_fam"/>
    <property type="match status" value="1"/>
</dbReference>
<feature type="domain" description="PHP" evidence="9">
    <location>
        <begin position="7"/>
        <end position="222"/>
    </location>
</feature>
<dbReference type="PANTHER" id="PTHR21039:SF0">
    <property type="entry name" value="HISTIDINOL-PHOSPHATASE"/>
    <property type="match status" value="1"/>
</dbReference>
<name>A0ABW3UJW5_9BACL</name>
<evidence type="ECO:0000256" key="6">
    <source>
        <dbReference type="ARBA" id="ARBA00023102"/>
    </source>
</evidence>
<dbReference type="Pfam" id="PF02811">
    <property type="entry name" value="PHP"/>
    <property type="match status" value="1"/>
</dbReference>
<dbReference type="EMBL" id="JBHTLU010000014">
    <property type="protein sequence ID" value="MFD1221038.1"/>
    <property type="molecule type" value="Genomic_DNA"/>
</dbReference>
<dbReference type="PANTHER" id="PTHR21039">
    <property type="entry name" value="HISTIDINOL PHOSPHATASE-RELATED"/>
    <property type="match status" value="1"/>
</dbReference>
<comment type="catalytic activity">
    <reaction evidence="7 8">
        <text>L-histidinol phosphate + H2O = L-histidinol + phosphate</text>
        <dbReference type="Rhea" id="RHEA:14465"/>
        <dbReference type="ChEBI" id="CHEBI:15377"/>
        <dbReference type="ChEBI" id="CHEBI:43474"/>
        <dbReference type="ChEBI" id="CHEBI:57699"/>
        <dbReference type="ChEBI" id="CHEBI:57980"/>
        <dbReference type="EC" id="3.1.3.15"/>
    </reaction>
</comment>
<proteinExistence type="inferred from homology"/>
<evidence type="ECO:0000256" key="3">
    <source>
        <dbReference type="ARBA" id="ARBA00013085"/>
    </source>
</evidence>
<evidence type="ECO:0000256" key="4">
    <source>
        <dbReference type="ARBA" id="ARBA00022605"/>
    </source>
</evidence>
<evidence type="ECO:0000256" key="7">
    <source>
        <dbReference type="ARBA" id="ARBA00049158"/>
    </source>
</evidence>
<gene>
    <name evidence="10" type="primary">hisJ</name>
    <name evidence="10" type="ORF">ACFQ4B_13005</name>
</gene>
<dbReference type="InterPro" id="IPR004013">
    <property type="entry name" value="PHP_dom"/>
</dbReference>
<evidence type="ECO:0000256" key="2">
    <source>
        <dbReference type="ARBA" id="ARBA00009152"/>
    </source>
</evidence>
<dbReference type="EC" id="3.1.3.15" evidence="3 8"/>
<keyword evidence="11" id="KW-1185">Reference proteome</keyword>
<sequence>MSILKWDGHTHTRFCYHGSSAPQEEYIDRAIELGFERYTISEHPPLPQGWIADETLFRELAMPEEELPLYIAYAQQIKQLYNGKIEIAVGLEIDYLPGQLSYTERMVDRWQSELEDVVYSVHYLPGIGGIRCIDFTADDFRSGLLAYYGSMESVVDEYYNHVEEAIEWAARLPMRKRLGHINLIEKFSQALPEIDPSQIERRLRSIIPKLAKAGVGIDVNTAGLRVATCGKPYAPEWFIQECLKQGIPCIYGSDSHKPEHVGTGWAWYEEQLSSFKPASS</sequence>
<comment type="caution">
    <text evidence="10">The sequence shown here is derived from an EMBL/GenBank/DDBJ whole genome shotgun (WGS) entry which is preliminary data.</text>
</comment>
<keyword evidence="4 8" id="KW-0028">Amino-acid biosynthesis</keyword>
<reference evidence="11" key="1">
    <citation type="journal article" date="2019" name="Int. J. Syst. Evol. Microbiol.">
        <title>The Global Catalogue of Microorganisms (GCM) 10K type strain sequencing project: providing services to taxonomists for standard genome sequencing and annotation.</title>
        <authorList>
            <consortium name="The Broad Institute Genomics Platform"/>
            <consortium name="The Broad Institute Genome Sequencing Center for Infectious Disease"/>
            <person name="Wu L."/>
            <person name="Ma J."/>
        </authorList>
    </citation>
    <scope>NUCLEOTIDE SEQUENCE [LARGE SCALE GENOMIC DNA]</scope>
    <source>
        <strain evidence="11">CCUG 53270</strain>
    </source>
</reference>
<dbReference type="Proteomes" id="UP001597180">
    <property type="component" value="Unassembled WGS sequence"/>
</dbReference>
<dbReference type="GO" id="GO:0004401">
    <property type="term" value="F:histidinol-phosphatase activity"/>
    <property type="evidence" value="ECO:0007669"/>
    <property type="project" value="UniProtKB-EC"/>
</dbReference>
<evidence type="ECO:0000256" key="8">
    <source>
        <dbReference type="RuleBase" id="RU366003"/>
    </source>
</evidence>
<evidence type="ECO:0000313" key="11">
    <source>
        <dbReference type="Proteomes" id="UP001597180"/>
    </source>
</evidence>
<dbReference type="InterPro" id="IPR016195">
    <property type="entry name" value="Pol/histidinol_Pase-like"/>
</dbReference>
<keyword evidence="5 8" id="KW-0378">Hydrolase</keyword>
<dbReference type="Gene3D" id="3.20.20.140">
    <property type="entry name" value="Metal-dependent hydrolases"/>
    <property type="match status" value="1"/>
</dbReference>
<protein>
    <recommendedName>
        <fullName evidence="3 8">Histidinol-phosphatase</fullName>
        <shortName evidence="8">HolPase</shortName>
        <ecNumber evidence="3 8">3.1.3.15</ecNumber>
    </recommendedName>
</protein>
<dbReference type="InterPro" id="IPR010140">
    <property type="entry name" value="Histidinol_P_phosphatase_HisJ"/>
</dbReference>
<organism evidence="10 11">
    <name type="scientific">Paenibacillus vulneris</name>
    <dbReference type="NCBI Taxonomy" id="1133364"/>
    <lineage>
        <taxon>Bacteria</taxon>
        <taxon>Bacillati</taxon>
        <taxon>Bacillota</taxon>
        <taxon>Bacilli</taxon>
        <taxon>Bacillales</taxon>
        <taxon>Paenibacillaceae</taxon>
        <taxon>Paenibacillus</taxon>
    </lineage>
</organism>
<comment type="pathway">
    <text evidence="1 8">Amino-acid biosynthesis; L-histidine biosynthesis; L-histidine from 5-phospho-alpha-D-ribose 1-diphosphate: step 8/9.</text>
</comment>
<evidence type="ECO:0000256" key="1">
    <source>
        <dbReference type="ARBA" id="ARBA00004970"/>
    </source>
</evidence>
<dbReference type="RefSeq" id="WP_345592111.1">
    <property type="nucleotide sequence ID" value="NZ_BAABJG010000029.1"/>
</dbReference>